<protein>
    <submittedName>
        <fullName evidence="1">Uncharacterized protein</fullName>
    </submittedName>
</protein>
<organism evidence="1">
    <name type="scientific">Amphimedon queenslandica</name>
    <name type="common">Sponge</name>
    <dbReference type="NCBI Taxonomy" id="400682"/>
    <lineage>
        <taxon>Eukaryota</taxon>
        <taxon>Metazoa</taxon>
        <taxon>Porifera</taxon>
        <taxon>Demospongiae</taxon>
        <taxon>Heteroscleromorpha</taxon>
        <taxon>Haplosclerida</taxon>
        <taxon>Niphatidae</taxon>
        <taxon>Amphimedon</taxon>
    </lineage>
</organism>
<name>A0A1X7URS6_AMPQE</name>
<dbReference type="OMA" id="ANYHIAV"/>
<evidence type="ECO:0000313" key="1">
    <source>
        <dbReference type="EnsemblMetazoa" id="Aqu2.1.30680_001"/>
    </source>
</evidence>
<dbReference type="AlphaFoldDB" id="A0A1X7URS6"/>
<sequence length="188" mass="20830">MDSILGWDSFKSAIHDNPSLATIDIFSYFQSLLEGKAKQTIAGPALTDANYSTAVDLLEKRFGNKERITVAHMGVLMSLDAVCSDHHNFELHCLHNETESTIKSLSALGGPVDFYGALLASMFTKKVPIELRLAIARKVPADYWNITRILEVLLAEVEARERASLPKTKQSRFTTKHGRDFATAATFT</sequence>
<dbReference type="InterPro" id="IPR005312">
    <property type="entry name" value="DUF1759"/>
</dbReference>
<reference evidence="1" key="1">
    <citation type="submission" date="2017-05" db="UniProtKB">
        <authorList>
            <consortium name="EnsemblMetazoa"/>
        </authorList>
    </citation>
    <scope>IDENTIFICATION</scope>
</reference>
<proteinExistence type="predicted"/>
<dbReference type="Pfam" id="PF03564">
    <property type="entry name" value="DUF1759"/>
    <property type="match status" value="1"/>
</dbReference>
<dbReference type="EnsemblMetazoa" id="Aqu2.1.30680_001">
    <property type="protein sequence ID" value="Aqu2.1.30680_001"/>
    <property type="gene ID" value="Aqu2.1.30680"/>
</dbReference>
<accession>A0A1X7URS6</accession>
<dbReference type="InParanoid" id="A0A1X7URS6"/>